<dbReference type="AlphaFoldDB" id="A0A2B5HRT2"/>
<evidence type="ECO:0000313" key="1">
    <source>
        <dbReference type="EMBL" id="PEM67689.1"/>
    </source>
</evidence>
<name>A0A2B5HRT2_9BACI</name>
<comment type="caution">
    <text evidence="1">The sequence shown here is derived from an EMBL/GenBank/DDBJ whole genome shotgun (WGS) entry which is preliminary data.</text>
</comment>
<organism evidence="1 2">
    <name type="scientific">Bacillus pseudomycoides</name>
    <dbReference type="NCBI Taxonomy" id="64104"/>
    <lineage>
        <taxon>Bacteria</taxon>
        <taxon>Bacillati</taxon>
        <taxon>Bacillota</taxon>
        <taxon>Bacilli</taxon>
        <taxon>Bacillales</taxon>
        <taxon>Bacillaceae</taxon>
        <taxon>Bacillus</taxon>
        <taxon>Bacillus cereus group</taxon>
    </lineage>
</organism>
<accession>A0A2B5HRT2</accession>
<protein>
    <submittedName>
        <fullName evidence="1">Uncharacterized protein</fullName>
    </submittedName>
</protein>
<gene>
    <name evidence="1" type="ORF">CN613_17465</name>
</gene>
<proteinExistence type="predicted"/>
<dbReference type="Proteomes" id="UP000219775">
    <property type="component" value="Unassembled WGS sequence"/>
</dbReference>
<dbReference type="EMBL" id="NUDP01000061">
    <property type="protein sequence ID" value="PEM67689.1"/>
    <property type="molecule type" value="Genomic_DNA"/>
</dbReference>
<evidence type="ECO:0000313" key="2">
    <source>
        <dbReference type="Proteomes" id="UP000219775"/>
    </source>
</evidence>
<reference evidence="1 2" key="1">
    <citation type="submission" date="2017-09" db="EMBL/GenBank/DDBJ databases">
        <title>Large-scale bioinformatics analysis of Bacillus genomes uncovers conserved roles of natural products in bacterial physiology.</title>
        <authorList>
            <consortium name="Agbiome Team Llc"/>
            <person name="Bleich R.M."/>
            <person name="Grubbs K.J."/>
            <person name="Santa Maria K.C."/>
            <person name="Allen S.E."/>
            <person name="Farag S."/>
            <person name="Shank E.A."/>
            <person name="Bowers A."/>
        </authorList>
    </citation>
    <scope>NUCLEOTIDE SEQUENCE [LARGE SCALE GENOMIC DNA]</scope>
    <source>
        <strain evidence="1 2">AFS009893</strain>
    </source>
</reference>
<sequence>MLENSELCIEMVDSYYTADHMNNESLMPSLKAGARPCMIRLRILVQQNTEELGNKVFRN</sequence>